<accession>A0A9N8RRJ9</accession>
<evidence type="ECO:0000256" key="1">
    <source>
        <dbReference type="SAM" id="Phobius"/>
    </source>
</evidence>
<dbReference type="AlphaFoldDB" id="A0A9N8RRJ9"/>
<keyword evidence="1" id="KW-1133">Transmembrane helix</keyword>
<gene>
    <name evidence="2" type="ORF">LMG31841_00258</name>
</gene>
<keyword evidence="3" id="KW-1185">Reference proteome</keyword>
<feature type="transmembrane region" description="Helical" evidence="1">
    <location>
        <begin position="43"/>
        <end position="61"/>
    </location>
</feature>
<dbReference type="EMBL" id="CAJQZC010000001">
    <property type="protein sequence ID" value="CAG4886768.1"/>
    <property type="molecule type" value="Genomic_DNA"/>
</dbReference>
<evidence type="ECO:0000313" key="2">
    <source>
        <dbReference type="EMBL" id="CAG4886768.1"/>
    </source>
</evidence>
<sequence>MKAQTRLRLTGEFSLLGFALLATEAMAWVLSIVVNATYESVPLFWFGAFGLLTMPFVIAWMRADAARAYETAIRLHFIGLEGEPALVVSIADDSPKRWWVLLHIRLHPEVIGADDR</sequence>
<keyword evidence="1" id="KW-0472">Membrane</keyword>
<name>A0A9N8RRJ9_9BURK</name>
<organism evidence="2 3">
    <name type="scientific">Paraburkholderia saeva</name>
    <dbReference type="NCBI Taxonomy" id="2777537"/>
    <lineage>
        <taxon>Bacteria</taxon>
        <taxon>Pseudomonadati</taxon>
        <taxon>Pseudomonadota</taxon>
        <taxon>Betaproteobacteria</taxon>
        <taxon>Burkholderiales</taxon>
        <taxon>Burkholderiaceae</taxon>
        <taxon>Paraburkholderia</taxon>
    </lineage>
</organism>
<proteinExistence type="predicted"/>
<dbReference type="Proteomes" id="UP000789704">
    <property type="component" value="Unassembled WGS sequence"/>
</dbReference>
<comment type="caution">
    <text evidence="2">The sequence shown here is derived from an EMBL/GenBank/DDBJ whole genome shotgun (WGS) entry which is preliminary data.</text>
</comment>
<dbReference type="RefSeq" id="WP_228874335.1">
    <property type="nucleotide sequence ID" value="NZ_CAJQYX010000027.1"/>
</dbReference>
<protein>
    <submittedName>
        <fullName evidence="2">Uncharacterized protein</fullName>
    </submittedName>
</protein>
<evidence type="ECO:0000313" key="3">
    <source>
        <dbReference type="Proteomes" id="UP000789704"/>
    </source>
</evidence>
<reference evidence="2" key="1">
    <citation type="submission" date="2021-04" db="EMBL/GenBank/DDBJ databases">
        <authorList>
            <person name="Vanwijnsberghe S."/>
        </authorList>
    </citation>
    <scope>NUCLEOTIDE SEQUENCE</scope>
    <source>
        <strain evidence="2">LMG 31841</strain>
    </source>
</reference>
<keyword evidence="1" id="KW-0812">Transmembrane</keyword>